<protein>
    <submittedName>
        <fullName evidence="1">Uncharacterized protein</fullName>
    </submittedName>
</protein>
<proteinExistence type="predicted"/>
<dbReference type="EMBL" id="GBXM01048441">
    <property type="protein sequence ID" value="JAH60136.1"/>
    <property type="molecule type" value="Transcribed_RNA"/>
</dbReference>
<accession>A0A0E9U2U3</accession>
<name>A0A0E9U2U3_ANGAN</name>
<sequence>MLNFVVVIIILVCDFIKRPTKSVLEIISANNSTAP</sequence>
<organism evidence="1">
    <name type="scientific">Anguilla anguilla</name>
    <name type="common">European freshwater eel</name>
    <name type="synonym">Muraena anguilla</name>
    <dbReference type="NCBI Taxonomy" id="7936"/>
    <lineage>
        <taxon>Eukaryota</taxon>
        <taxon>Metazoa</taxon>
        <taxon>Chordata</taxon>
        <taxon>Craniata</taxon>
        <taxon>Vertebrata</taxon>
        <taxon>Euteleostomi</taxon>
        <taxon>Actinopterygii</taxon>
        <taxon>Neopterygii</taxon>
        <taxon>Teleostei</taxon>
        <taxon>Anguilliformes</taxon>
        <taxon>Anguillidae</taxon>
        <taxon>Anguilla</taxon>
    </lineage>
</organism>
<dbReference type="AlphaFoldDB" id="A0A0E9U2U3"/>
<reference evidence="1" key="2">
    <citation type="journal article" date="2015" name="Fish Shellfish Immunol.">
        <title>Early steps in the European eel (Anguilla anguilla)-Vibrio vulnificus interaction in the gills: Role of the RtxA13 toxin.</title>
        <authorList>
            <person name="Callol A."/>
            <person name="Pajuelo D."/>
            <person name="Ebbesson L."/>
            <person name="Teles M."/>
            <person name="MacKenzie S."/>
            <person name="Amaro C."/>
        </authorList>
    </citation>
    <scope>NUCLEOTIDE SEQUENCE</scope>
</reference>
<reference evidence="1" key="1">
    <citation type="submission" date="2014-11" db="EMBL/GenBank/DDBJ databases">
        <authorList>
            <person name="Amaro Gonzalez C."/>
        </authorList>
    </citation>
    <scope>NUCLEOTIDE SEQUENCE</scope>
</reference>
<evidence type="ECO:0000313" key="1">
    <source>
        <dbReference type="EMBL" id="JAH60136.1"/>
    </source>
</evidence>